<protein>
    <recommendedName>
        <fullName evidence="2">Lipoprotein</fullName>
    </recommendedName>
</protein>
<reference evidence="1" key="1">
    <citation type="submission" date="2018-04" db="EMBL/GenBank/DDBJ databases">
        <authorList>
            <person name="Go L.Y."/>
            <person name="Mitchell J.A."/>
        </authorList>
    </citation>
    <scope>NUCLEOTIDE SEQUENCE</scope>
    <source>
        <strain evidence="1">WBAD</strain>
    </source>
</reference>
<proteinExistence type="predicted"/>
<organism evidence="1">
    <name type="scientific">Wolbachia endosymbiont of Aleurodicus dispersus</name>
    <dbReference type="NCBI Taxonomy" id="1288877"/>
    <lineage>
        <taxon>Bacteria</taxon>
        <taxon>Pseudomonadati</taxon>
        <taxon>Pseudomonadota</taxon>
        <taxon>Alphaproteobacteria</taxon>
        <taxon>Rickettsiales</taxon>
        <taxon>Anaplasmataceae</taxon>
        <taxon>Wolbachieae</taxon>
        <taxon>Wolbachia</taxon>
    </lineage>
</organism>
<gene>
    <name evidence="1" type="ORF">WBAD_0626</name>
</gene>
<evidence type="ECO:0000313" key="1">
    <source>
        <dbReference type="EMBL" id="SPP33122.1"/>
    </source>
</evidence>
<dbReference type="EMBL" id="OUNE01000107">
    <property type="protein sequence ID" value="SPP33122.1"/>
    <property type="molecule type" value="Genomic_DNA"/>
</dbReference>
<dbReference type="AlphaFoldDB" id="A0A3B0JCY7"/>
<sequence>MPKRLTEVLLLIGLPFLLTSCTFHYLLKSSYTHLAPEKYPSSNKQPVYVGTAYSAQTIYNALFNDFLLIGKSSFTAKHGRASQYVNYGREVGADVIIVSFQNMQKDKEHFSITEKLLWDTSLTTFHTRTIINFDQDVLFLKKVGDAKAPWEYVKGEFKLHEKDDTDPYLGNWVGYRICKIAISSSEDEYLGFVNEDNCKEKSGINKMLAWKNGDVRLRINKQSKQGFYLNRNKIPILIKSQINKFGYLELVDKNTDQVLVSLQKN</sequence>
<evidence type="ECO:0008006" key="2">
    <source>
        <dbReference type="Google" id="ProtNLM"/>
    </source>
</evidence>
<name>A0A3B0JCY7_9RICK</name>
<accession>A0A3B0JCY7</accession>
<dbReference type="PROSITE" id="PS51257">
    <property type="entry name" value="PROKAR_LIPOPROTEIN"/>
    <property type="match status" value="1"/>
</dbReference>